<comment type="caution">
    <text evidence="6">The sequence shown here is derived from an EMBL/GenBank/DDBJ whole genome shotgun (WGS) entry which is preliminary data.</text>
</comment>
<sequence length="264" mass="29539">MDKTTLGLVLSGGGYKGLAHAGALQFLQEQNIHPQVLAGTSAGSIVSCLHAIGMPPQEILNFFKSVNLFDWSHFTFKKAGIMDVNAFDKYLHSVFGDKTIGELNIPVYITATNIVQGTLHIFDNQTKVTDAILASSAFPGVFSPYKIKDTIYSDGGIVNNFPINIMKEVSNFVIGINVTPIHEVKQEELTSIRSVTFRAYELMTAMSNIQQSKHCDWLIEPEELINYSTFERSKEKMDKIYEIGYQSTKESFERNKDKLQKAIL</sequence>
<dbReference type="CDD" id="cd07205">
    <property type="entry name" value="Pat_PNPLA6_PNPLA7_NTE1_like"/>
    <property type="match status" value="1"/>
</dbReference>
<dbReference type="GO" id="GO:0016042">
    <property type="term" value="P:lipid catabolic process"/>
    <property type="evidence" value="ECO:0007669"/>
    <property type="project" value="UniProtKB-UniRule"/>
</dbReference>
<evidence type="ECO:0000256" key="3">
    <source>
        <dbReference type="ARBA" id="ARBA00023098"/>
    </source>
</evidence>
<dbReference type="Pfam" id="PF01734">
    <property type="entry name" value="Patatin"/>
    <property type="match status" value="1"/>
</dbReference>
<reference evidence="6 7" key="1">
    <citation type="journal article" date="2006" name="Int. J. Syst. Evol. Microbiol.">
        <title>Myroides pelagicus sp. nov., isolated from seawater in Thailand.</title>
        <authorList>
            <person name="Yoon J."/>
            <person name="Maneerat S."/>
            <person name="Kawai F."/>
            <person name="Yokota A."/>
        </authorList>
    </citation>
    <scope>NUCLEOTIDE SEQUENCE [LARGE SCALE GENOMIC DNA]</scope>
    <source>
        <strain evidence="6 7">SM1T</strain>
    </source>
</reference>
<evidence type="ECO:0000313" key="6">
    <source>
        <dbReference type="EMBL" id="MTH28632.1"/>
    </source>
</evidence>
<protein>
    <submittedName>
        <fullName evidence="6">Patatin</fullName>
    </submittedName>
</protein>
<feature type="short sequence motif" description="GXGXXG" evidence="4">
    <location>
        <begin position="12"/>
        <end position="17"/>
    </location>
</feature>
<evidence type="ECO:0000256" key="4">
    <source>
        <dbReference type="PROSITE-ProRule" id="PRU01161"/>
    </source>
</evidence>
<organism evidence="6 7">
    <name type="scientific">Myroides pelagicus</name>
    <dbReference type="NCBI Taxonomy" id="270914"/>
    <lineage>
        <taxon>Bacteria</taxon>
        <taxon>Pseudomonadati</taxon>
        <taxon>Bacteroidota</taxon>
        <taxon>Flavobacteriia</taxon>
        <taxon>Flavobacteriales</taxon>
        <taxon>Flavobacteriaceae</taxon>
        <taxon>Myroides</taxon>
    </lineage>
</organism>
<dbReference type="PANTHER" id="PTHR14226">
    <property type="entry name" value="NEUROPATHY TARGET ESTERASE/SWISS CHEESE D.MELANOGASTER"/>
    <property type="match status" value="1"/>
</dbReference>
<keyword evidence="2 4" id="KW-0442">Lipid degradation</keyword>
<dbReference type="EMBL" id="WMJY01000002">
    <property type="protein sequence ID" value="MTH28632.1"/>
    <property type="molecule type" value="Genomic_DNA"/>
</dbReference>
<dbReference type="AlphaFoldDB" id="A0A7K1GI71"/>
<evidence type="ECO:0000256" key="2">
    <source>
        <dbReference type="ARBA" id="ARBA00022963"/>
    </source>
</evidence>
<feature type="short sequence motif" description="DGA/G" evidence="4">
    <location>
        <begin position="154"/>
        <end position="156"/>
    </location>
</feature>
<feature type="active site" description="Nucleophile" evidence="4">
    <location>
        <position position="41"/>
    </location>
</feature>
<feature type="active site" description="Proton acceptor" evidence="4">
    <location>
        <position position="154"/>
    </location>
</feature>
<dbReference type="InterPro" id="IPR050301">
    <property type="entry name" value="NTE"/>
</dbReference>
<dbReference type="InterPro" id="IPR016035">
    <property type="entry name" value="Acyl_Trfase/lysoPLipase"/>
</dbReference>
<evidence type="ECO:0000313" key="7">
    <source>
        <dbReference type="Proteomes" id="UP000488936"/>
    </source>
</evidence>
<dbReference type="InterPro" id="IPR002641">
    <property type="entry name" value="PNPLA_dom"/>
</dbReference>
<proteinExistence type="predicted"/>
<dbReference type="PANTHER" id="PTHR14226:SF29">
    <property type="entry name" value="NEUROPATHY TARGET ESTERASE SWS"/>
    <property type="match status" value="1"/>
</dbReference>
<feature type="short sequence motif" description="GXSXG" evidence="4">
    <location>
        <begin position="39"/>
        <end position="43"/>
    </location>
</feature>
<keyword evidence="7" id="KW-1185">Reference proteome</keyword>
<dbReference type="Proteomes" id="UP000488936">
    <property type="component" value="Unassembled WGS sequence"/>
</dbReference>
<dbReference type="RefSeq" id="WP_155034619.1">
    <property type="nucleotide sequence ID" value="NZ_JAYMMG010000002.1"/>
</dbReference>
<feature type="domain" description="PNPLA" evidence="5">
    <location>
        <begin position="8"/>
        <end position="167"/>
    </location>
</feature>
<name>A0A7K1GI71_9FLAO</name>
<dbReference type="OrthoDB" id="9770965at2"/>
<dbReference type="SUPFAM" id="SSF52151">
    <property type="entry name" value="FabD/lysophospholipase-like"/>
    <property type="match status" value="1"/>
</dbReference>
<gene>
    <name evidence="6" type="ORF">GJV77_01660</name>
</gene>
<dbReference type="Gene3D" id="3.40.1090.10">
    <property type="entry name" value="Cytosolic phospholipase A2 catalytic domain"/>
    <property type="match status" value="2"/>
</dbReference>
<keyword evidence="1 4" id="KW-0378">Hydrolase</keyword>
<dbReference type="PROSITE" id="PS51635">
    <property type="entry name" value="PNPLA"/>
    <property type="match status" value="1"/>
</dbReference>
<accession>A0A7K1GI71</accession>
<keyword evidence="3 4" id="KW-0443">Lipid metabolism</keyword>
<evidence type="ECO:0000259" key="5">
    <source>
        <dbReference type="PROSITE" id="PS51635"/>
    </source>
</evidence>
<evidence type="ECO:0000256" key="1">
    <source>
        <dbReference type="ARBA" id="ARBA00022801"/>
    </source>
</evidence>
<dbReference type="GO" id="GO:0016787">
    <property type="term" value="F:hydrolase activity"/>
    <property type="evidence" value="ECO:0007669"/>
    <property type="project" value="UniProtKB-UniRule"/>
</dbReference>